<evidence type="ECO:0000256" key="4">
    <source>
        <dbReference type="ARBA" id="ARBA00022723"/>
    </source>
</evidence>
<feature type="domain" description="Plant heme peroxidase family profile" evidence="10">
    <location>
        <begin position="65"/>
        <end position="177"/>
    </location>
</feature>
<dbReference type="InterPro" id="IPR002016">
    <property type="entry name" value="Haem_peroxidase"/>
</dbReference>
<dbReference type="InterPro" id="IPR000823">
    <property type="entry name" value="Peroxidase_pln"/>
</dbReference>
<reference evidence="11" key="2">
    <citation type="submission" date="2021-02" db="EMBL/GenBank/DDBJ databases">
        <authorList>
            <person name="Kimball J.A."/>
            <person name="Haas M.W."/>
            <person name="Macchietto M."/>
            <person name="Kono T."/>
            <person name="Duquette J."/>
            <person name="Shao M."/>
        </authorList>
    </citation>
    <scope>NUCLEOTIDE SEQUENCE</scope>
    <source>
        <tissue evidence="11">Fresh leaf tissue</tissue>
    </source>
</reference>
<evidence type="ECO:0000256" key="3">
    <source>
        <dbReference type="ARBA" id="ARBA00022617"/>
    </source>
</evidence>
<dbReference type="PANTHER" id="PTHR31235">
    <property type="entry name" value="PEROXIDASE 25-RELATED"/>
    <property type="match status" value="1"/>
</dbReference>
<comment type="cofactor">
    <cofactor evidence="8">
        <name>Ca(2+)</name>
        <dbReference type="ChEBI" id="CHEBI:29108"/>
    </cofactor>
    <text evidence="8">Binds 2 calcium ions per subunit.</text>
</comment>
<keyword evidence="4 8" id="KW-0479">Metal-binding</keyword>
<organism evidence="11 12">
    <name type="scientific">Zizania palustris</name>
    <name type="common">Northern wild rice</name>
    <dbReference type="NCBI Taxonomy" id="103762"/>
    <lineage>
        <taxon>Eukaryota</taxon>
        <taxon>Viridiplantae</taxon>
        <taxon>Streptophyta</taxon>
        <taxon>Embryophyta</taxon>
        <taxon>Tracheophyta</taxon>
        <taxon>Spermatophyta</taxon>
        <taxon>Magnoliopsida</taxon>
        <taxon>Liliopsida</taxon>
        <taxon>Poales</taxon>
        <taxon>Poaceae</taxon>
        <taxon>BOP clade</taxon>
        <taxon>Oryzoideae</taxon>
        <taxon>Oryzeae</taxon>
        <taxon>Zizaniinae</taxon>
        <taxon>Zizania</taxon>
    </lineage>
</organism>
<dbReference type="GO" id="GO:0020037">
    <property type="term" value="F:heme binding"/>
    <property type="evidence" value="ECO:0007669"/>
    <property type="project" value="InterPro"/>
</dbReference>
<comment type="caution">
    <text evidence="11">The sequence shown here is derived from an EMBL/GenBank/DDBJ whole genome shotgun (WGS) entry which is preliminary data.</text>
</comment>
<keyword evidence="3" id="KW-0349">Heme</keyword>
<keyword evidence="8" id="KW-0106">Calcium</keyword>
<keyword evidence="5" id="KW-0560">Oxidoreductase</keyword>
<protein>
    <recommendedName>
        <fullName evidence="10">Plant heme peroxidase family profile domain-containing protein</fullName>
    </recommendedName>
</protein>
<keyword evidence="2" id="KW-0575">Peroxidase</keyword>
<feature type="binding site" evidence="8">
    <location>
        <position position="66"/>
    </location>
    <ligand>
        <name>Ca(2+)</name>
        <dbReference type="ChEBI" id="CHEBI:29108"/>
        <label>1</label>
    </ligand>
</feature>
<evidence type="ECO:0000313" key="11">
    <source>
        <dbReference type="EMBL" id="KAG8078981.1"/>
    </source>
</evidence>
<accession>A0A8J5TJ28</accession>
<evidence type="ECO:0000256" key="7">
    <source>
        <dbReference type="ARBA" id="ARBA00023324"/>
    </source>
</evidence>
<feature type="binding site" evidence="8">
    <location>
        <position position="68"/>
    </location>
    <ligand>
        <name>Ca(2+)</name>
        <dbReference type="ChEBI" id="CHEBI:29108"/>
        <label>1</label>
    </ligand>
</feature>
<evidence type="ECO:0000256" key="6">
    <source>
        <dbReference type="ARBA" id="ARBA00023004"/>
    </source>
</evidence>
<evidence type="ECO:0000256" key="2">
    <source>
        <dbReference type="ARBA" id="ARBA00022559"/>
    </source>
</evidence>
<proteinExistence type="inferred from homology"/>
<comment type="similarity">
    <text evidence="9">Belongs to the peroxidase family.</text>
</comment>
<reference evidence="11" key="1">
    <citation type="journal article" date="2021" name="bioRxiv">
        <title>Whole Genome Assembly and Annotation of Northern Wild Rice, Zizania palustris L., Supports a Whole Genome Duplication in the Zizania Genus.</title>
        <authorList>
            <person name="Haas M."/>
            <person name="Kono T."/>
            <person name="Macchietto M."/>
            <person name="Millas R."/>
            <person name="McGilp L."/>
            <person name="Shao M."/>
            <person name="Duquette J."/>
            <person name="Hirsch C.N."/>
            <person name="Kimball J."/>
        </authorList>
    </citation>
    <scope>NUCLEOTIDE SEQUENCE</scope>
    <source>
        <tissue evidence="11">Fresh leaf tissue</tissue>
    </source>
</reference>
<evidence type="ECO:0000256" key="8">
    <source>
        <dbReference type="PIRSR" id="PIRSR600823-3"/>
    </source>
</evidence>
<evidence type="ECO:0000259" key="10">
    <source>
        <dbReference type="PROSITE" id="PS50873"/>
    </source>
</evidence>
<dbReference type="OrthoDB" id="1660637at2759"/>
<keyword evidence="7" id="KW-0376">Hydrogen peroxide</keyword>
<keyword evidence="6" id="KW-0408">Iron</keyword>
<dbReference type="Proteomes" id="UP000729402">
    <property type="component" value="Unassembled WGS sequence"/>
</dbReference>
<sequence>MRKLVASMKMGSSGGRPAIFGRRKWTMSSSSVGLKWYPAGRSNKQLRCLSSDDDVPARAMEEPESGCDASILLDPTPEKLSAPNNTSMRGFDLIDAIKYAVEAACPGVVSCADIIAFAARDASYCPTQCSVRRSTVGIGNQGHTRRTPERNFLLWRTDQPLFRFHFSILNRMQRHWP</sequence>
<dbReference type="GO" id="GO:0004601">
    <property type="term" value="F:peroxidase activity"/>
    <property type="evidence" value="ECO:0007669"/>
    <property type="project" value="UniProtKB-KW"/>
</dbReference>
<evidence type="ECO:0000256" key="9">
    <source>
        <dbReference type="RuleBase" id="RU004241"/>
    </source>
</evidence>
<feature type="binding site" evidence="8">
    <location>
        <position position="70"/>
    </location>
    <ligand>
        <name>Ca(2+)</name>
        <dbReference type="ChEBI" id="CHEBI:29108"/>
        <label>1</label>
    </ligand>
</feature>
<keyword evidence="12" id="KW-1185">Reference proteome</keyword>
<evidence type="ECO:0000256" key="1">
    <source>
        <dbReference type="ARBA" id="ARBA00001970"/>
    </source>
</evidence>
<name>A0A8J5TJ28_ZIZPA</name>
<dbReference type="GO" id="GO:0042744">
    <property type="term" value="P:hydrogen peroxide catabolic process"/>
    <property type="evidence" value="ECO:0007669"/>
    <property type="project" value="UniProtKB-KW"/>
</dbReference>
<gene>
    <name evidence="11" type="ORF">GUJ93_ZPchr0007g5799</name>
</gene>
<feature type="binding site" evidence="8">
    <location>
        <position position="78"/>
    </location>
    <ligand>
        <name>Ca(2+)</name>
        <dbReference type="ChEBI" id="CHEBI:29108"/>
        <label>1</label>
    </ligand>
</feature>
<dbReference type="AlphaFoldDB" id="A0A8J5TJ28"/>
<evidence type="ECO:0000313" key="12">
    <source>
        <dbReference type="Proteomes" id="UP000729402"/>
    </source>
</evidence>
<evidence type="ECO:0000256" key="5">
    <source>
        <dbReference type="ARBA" id="ARBA00023002"/>
    </source>
</evidence>
<dbReference type="PROSITE" id="PS50873">
    <property type="entry name" value="PEROXIDASE_4"/>
    <property type="match status" value="1"/>
</dbReference>
<comment type="cofactor">
    <cofactor evidence="1">
        <name>heme b</name>
        <dbReference type="ChEBI" id="CHEBI:60344"/>
    </cofactor>
</comment>
<dbReference type="EMBL" id="JAAALK010000282">
    <property type="protein sequence ID" value="KAG8078981.1"/>
    <property type="molecule type" value="Genomic_DNA"/>
</dbReference>
<dbReference type="GO" id="GO:0006979">
    <property type="term" value="P:response to oxidative stress"/>
    <property type="evidence" value="ECO:0007669"/>
    <property type="project" value="InterPro"/>
</dbReference>
<dbReference type="GO" id="GO:0046872">
    <property type="term" value="F:metal ion binding"/>
    <property type="evidence" value="ECO:0007669"/>
    <property type="project" value="UniProtKB-KW"/>
</dbReference>
<dbReference type="Pfam" id="PF00141">
    <property type="entry name" value="peroxidase"/>
    <property type="match status" value="1"/>
</dbReference>